<dbReference type="Proteomes" id="UP001060085">
    <property type="component" value="Linkage Group LG06"/>
</dbReference>
<accession>A0ACC0A6X6</accession>
<organism evidence="1 2">
    <name type="scientific">Catharanthus roseus</name>
    <name type="common">Madagascar periwinkle</name>
    <name type="synonym">Vinca rosea</name>
    <dbReference type="NCBI Taxonomy" id="4058"/>
    <lineage>
        <taxon>Eukaryota</taxon>
        <taxon>Viridiplantae</taxon>
        <taxon>Streptophyta</taxon>
        <taxon>Embryophyta</taxon>
        <taxon>Tracheophyta</taxon>
        <taxon>Spermatophyta</taxon>
        <taxon>Magnoliopsida</taxon>
        <taxon>eudicotyledons</taxon>
        <taxon>Gunneridae</taxon>
        <taxon>Pentapetalae</taxon>
        <taxon>asterids</taxon>
        <taxon>lamiids</taxon>
        <taxon>Gentianales</taxon>
        <taxon>Apocynaceae</taxon>
        <taxon>Rauvolfioideae</taxon>
        <taxon>Vinceae</taxon>
        <taxon>Catharanthinae</taxon>
        <taxon>Catharanthus</taxon>
    </lineage>
</organism>
<protein>
    <submittedName>
        <fullName evidence="1">Uncharacterized protein</fullName>
    </submittedName>
</protein>
<dbReference type="EMBL" id="CM044706">
    <property type="protein sequence ID" value="KAI5656359.1"/>
    <property type="molecule type" value="Genomic_DNA"/>
</dbReference>
<evidence type="ECO:0000313" key="2">
    <source>
        <dbReference type="Proteomes" id="UP001060085"/>
    </source>
</evidence>
<comment type="caution">
    <text evidence="1">The sequence shown here is derived from an EMBL/GenBank/DDBJ whole genome shotgun (WGS) entry which is preliminary data.</text>
</comment>
<reference evidence="2" key="1">
    <citation type="journal article" date="2023" name="Nat. Plants">
        <title>Single-cell RNA sequencing provides a high-resolution roadmap for understanding the multicellular compartmentation of specialized metabolism.</title>
        <authorList>
            <person name="Sun S."/>
            <person name="Shen X."/>
            <person name="Li Y."/>
            <person name="Li Y."/>
            <person name="Wang S."/>
            <person name="Li R."/>
            <person name="Zhang H."/>
            <person name="Shen G."/>
            <person name="Guo B."/>
            <person name="Wei J."/>
            <person name="Xu J."/>
            <person name="St-Pierre B."/>
            <person name="Chen S."/>
            <person name="Sun C."/>
        </authorList>
    </citation>
    <scope>NUCLEOTIDE SEQUENCE [LARGE SCALE GENOMIC DNA]</scope>
</reference>
<keyword evidence="2" id="KW-1185">Reference proteome</keyword>
<evidence type="ECO:0000313" key="1">
    <source>
        <dbReference type="EMBL" id="KAI5656359.1"/>
    </source>
</evidence>
<proteinExistence type="predicted"/>
<sequence>MWHLWHILVDQTGRIRHGKGKGLTGSFMSVMSKIAGSRNKRPEVAHKVPVPTQKRKKLKLSDWEQTGPAEGGPVDPELIPSYGGHDRGSLKFRSRYMALTSKRKKRVNHRSCRDVKTRSPSYLLISQ</sequence>
<gene>
    <name evidence="1" type="ORF">M9H77_25152</name>
</gene>
<name>A0ACC0A6X6_CATRO</name>